<dbReference type="AlphaFoldDB" id="E1ICX7"/>
<dbReference type="GO" id="GO:0009103">
    <property type="term" value="P:lipopolysaccharide biosynthetic process"/>
    <property type="evidence" value="ECO:0007669"/>
    <property type="project" value="UniProtKB-ARBA"/>
</dbReference>
<protein>
    <recommendedName>
        <fullName evidence="10">Glycosyltransferase RgtA/B/C/D-like domain-containing protein</fullName>
    </recommendedName>
</protein>
<keyword evidence="5 8" id="KW-0812">Transmembrane</keyword>
<evidence type="ECO:0000256" key="8">
    <source>
        <dbReference type="SAM" id="Phobius"/>
    </source>
</evidence>
<feature type="transmembrane region" description="Helical" evidence="8">
    <location>
        <begin position="220"/>
        <end position="241"/>
    </location>
</feature>
<comment type="caution">
    <text evidence="11">The sequence shown here is derived from an EMBL/GenBank/DDBJ whole genome shotgun (WGS) entry which is preliminary data.</text>
</comment>
<feature type="transmembrane region" description="Helical" evidence="8">
    <location>
        <begin position="431"/>
        <end position="450"/>
    </location>
</feature>
<sequence>MKIYIPFAIVVLACLIAFQPSQATRYAIGSPSERHLTYSFWPPQSNAEGMYRWSDGESWLRLFGYERVSSFQISIRLIGPVQIRGEETTIRFVHQGEALVEVPSPGTWRTYHLLLPNDAPGWHTPQVLVGGTLTSPMPDDGREVGVAISQVYAQPIAGLHLLAGLEYALFLSLLLGLIWYSTHWLLGPRWGVGSLLCVGGALLLWVRIDPTSSSFWLPPLWGGVLIPIGSIALYQMTNYLISTMQHPLRWLGIGSGVGLVGNLLVYTKQWPILGFIGLVLGAALVTAAIIKQQPQEKPKEIGIHWYIFGLIACLILALGLRSFDLEHLPVGMWRDEARHGLLALRILNNPGYRPIYVAQADIPALLFYMQSWSVALFGTTAFAVRIVPALAGALSALSIAYVAHQIWGGRAALTAALLLATSTWHVWLSRLAFAAVLDPLFSLIGLGLLWRIIVGRVSGRDSIIAGFGAGMALGLSLYTYHPARLMPLAAMLWITLNLGRNWAAWRRALPGIITTAVVALLIVSPLLNYWFTRTQDFNQRVGQVSLLDRTNSEFALTTDLNQNLVRYTLMWHVQGEENARHNIPGTPMLDPLTGFLFLIGLLLLLRKGQAKIGLALFALLGVGLIPGMLSTEAPHAVRTVDAIAPALLIATYAGLRLTTALADQPARLRRSMISVGVAIIGIINAASYFGHVPYDPRVWKAFHYTNETGMGQAIHDGACAGPAFVPEKFAATEVLRYLATGHEVRAFEPEAPPTQLPPGACLFLAGDSSADLRSHIAQQIGIQPQVGRYFPGSEQPIFWIYRLPQAQ</sequence>
<keyword evidence="6 8" id="KW-1133">Transmembrane helix</keyword>
<evidence type="ECO:0000256" key="5">
    <source>
        <dbReference type="ARBA" id="ARBA00022692"/>
    </source>
</evidence>
<dbReference type="InterPro" id="IPR050297">
    <property type="entry name" value="LipidA_mod_glycosyltrf_83"/>
</dbReference>
<feature type="transmembrane region" description="Helical" evidence="8">
    <location>
        <begin position="612"/>
        <end position="630"/>
    </location>
</feature>
<evidence type="ECO:0000256" key="1">
    <source>
        <dbReference type="ARBA" id="ARBA00004651"/>
    </source>
</evidence>
<gene>
    <name evidence="11" type="ORF">OSCT_1178</name>
</gene>
<keyword evidence="7 8" id="KW-0472">Membrane</keyword>
<dbReference type="EMBL" id="ADVR01000033">
    <property type="protein sequence ID" value="EFO80947.1"/>
    <property type="molecule type" value="Genomic_DNA"/>
</dbReference>
<reference evidence="11 12" key="1">
    <citation type="journal article" date="2011" name="J. Bacteriol.">
        <title>Draft genome sequence of the anoxygenic filamentous phototrophic bacterium Oscillochloris trichoides subsp. DG-6.</title>
        <authorList>
            <person name="Kuznetsov B.B."/>
            <person name="Ivanovsky R.N."/>
            <person name="Keppen O.I."/>
            <person name="Sukhacheva M.V."/>
            <person name="Bumazhkin B.K."/>
            <person name="Patutina E.O."/>
            <person name="Beletsky A.V."/>
            <person name="Mardanov A.V."/>
            <person name="Baslerov R.V."/>
            <person name="Panteleeva A.N."/>
            <person name="Kolganova T.V."/>
            <person name="Ravin N.V."/>
            <person name="Skryabin K.G."/>
        </authorList>
    </citation>
    <scope>NUCLEOTIDE SEQUENCE [LARGE SCALE GENOMIC DNA]</scope>
    <source>
        <strain evidence="11 12">DG-6</strain>
    </source>
</reference>
<dbReference type="HOGENOM" id="CLU_343482_0_0_0"/>
<proteinExistence type="predicted"/>
<comment type="subcellular location">
    <subcellularLocation>
        <location evidence="1">Cell membrane</location>
        <topology evidence="1">Multi-pass membrane protein</topology>
    </subcellularLocation>
</comment>
<dbReference type="OrthoDB" id="138503at2"/>
<evidence type="ECO:0000256" key="4">
    <source>
        <dbReference type="ARBA" id="ARBA00022679"/>
    </source>
</evidence>
<dbReference type="eggNOG" id="COG1807">
    <property type="taxonomic scope" value="Bacteria"/>
</dbReference>
<dbReference type="TCDB" id="9.B.142.2.11">
    <property type="family name" value="the integral membrane glycosyltransferase family 39 (gt39) family"/>
</dbReference>
<dbReference type="GO" id="GO:0016763">
    <property type="term" value="F:pentosyltransferase activity"/>
    <property type="evidence" value="ECO:0007669"/>
    <property type="project" value="TreeGrafter"/>
</dbReference>
<feature type="transmembrane region" description="Helical" evidence="8">
    <location>
        <begin position="374"/>
        <end position="400"/>
    </location>
</feature>
<feature type="transmembrane region" description="Helical" evidence="8">
    <location>
        <begin position="462"/>
        <end position="480"/>
    </location>
</feature>
<feature type="transmembrane region" description="Helical" evidence="8">
    <location>
        <begin position="302"/>
        <end position="323"/>
    </location>
</feature>
<evidence type="ECO:0000256" key="7">
    <source>
        <dbReference type="ARBA" id="ARBA00023136"/>
    </source>
</evidence>
<evidence type="ECO:0000256" key="2">
    <source>
        <dbReference type="ARBA" id="ARBA00022475"/>
    </source>
</evidence>
<feature type="transmembrane region" description="Helical" evidence="8">
    <location>
        <begin position="642"/>
        <end position="659"/>
    </location>
</feature>
<keyword evidence="3" id="KW-0328">Glycosyltransferase</keyword>
<feature type="transmembrane region" description="Helical" evidence="8">
    <location>
        <begin position="512"/>
        <end position="531"/>
    </location>
</feature>
<dbReference type="PANTHER" id="PTHR33908:SF3">
    <property type="entry name" value="UNDECAPRENYL PHOSPHATE-ALPHA-4-AMINO-4-DEOXY-L-ARABINOSE ARABINOSYL TRANSFERASE"/>
    <property type="match status" value="1"/>
</dbReference>
<feature type="domain" description="Glycosyltransferase RgtA/B/C/D-like" evidence="10">
    <location>
        <begin position="363"/>
        <end position="527"/>
    </location>
</feature>
<dbReference type="PANTHER" id="PTHR33908">
    <property type="entry name" value="MANNOSYLTRANSFERASE YKCB-RELATED"/>
    <property type="match status" value="1"/>
</dbReference>
<feature type="transmembrane region" description="Helical" evidence="8">
    <location>
        <begin position="588"/>
        <end position="605"/>
    </location>
</feature>
<accession>E1ICX7</accession>
<evidence type="ECO:0000256" key="9">
    <source>
        <dbReference type="SAM" id="SignalP"/>
    </source>
</evidence>
<feature type="transmembrane region" description="Helical" evidence="8">
    <location>
        <begin position="248"/>
        <end position="266"/>
    </location>
</feature>
<evidence type="ECO:0000256" key="3">
    <source>
        <dbReference type="ARBA" id="ARBA00022676"/>
    </source>
</evidence>
<feature type="transmembrane region" description="Helical" evidence="8">
    <location>
        <begin position="157"/>
        <end position="178"/>
    </location>
</feature>
<evidence type="ECO:0000256" key="6">
    <source>
        <dbReference type="ARBA" id="ARBA00022989"/>
    </source>
</evidence>
<evidence type="ECO:0000259" key="10">
    <source>
        <dbReference type="Pfam" id="PF13231"/>
    </source>
</evidence>
<keyword evidence="9" id="KW-0732">Signal</keyword>
<name>E1ICX7_9CHLR</name>
<evidence type="ECO:0000313" key="11">
    <source>
        <dbReference type="EMBL" id="EFO80947.1"/>
    </source>
</evidence>
<dbReference type="InterPro" id="IPR038731">
    <property type="entry name" value="RgtA/B/C-like"/>
</dbReference>
<dbReference type="GO" id="GO:0005886">
    <property type="term" value="C:plasma membrane"/>
    <property type="evidence" value="ECO:0007669"/>
    <property type="project" value="UniProtKB-SubCell"/>
</dbReference>
<dbReference type="Proteomes" id="UP000054010">
    <property type="component" value="Unassembled WGS sequence"/>
</dbReference>
<feature type="transmembrane region" description="Helical" evidence="8">
    <location>
        <begin position="486"/>
        <end position="505"/>
    </location>
</feature>
<feature type="transmembrane region" description="Helical" evidence="8">
    <location>
        <begin position="407"/>
        <end position="425"/>
    </location>
</feature>
<feature type="transmembrane region" description="Helical" evidence="8">
    <location>
        <begin position="272"/>
        <end position="290"/>
    </location>
</feature>
<dbReference type="GO" id="GO:0010041">
    <property type="term" value="P:response to iron(III) ion"/>
    <property type="evidence" value="ECO:0007669"/>
    <property type="project" value="TreeGrafter"/>
</dbReference>
<dbReference type="STRING" id="765420.OSCT_1178"/>
<keyword evidence="12" id="KW-1185">Reference proteome</keyword>
<organism evidence="11 12">
    <name type="scientific">Oscillochloris trichoides DG-6</name>
    <dbReference type="NCBI Taxonomy" id="765420"/>
    <lineage>
        <taxon>Bacteria</taxon>
        <taxon>Bacillati</taxon>
        <taxon>Chloroflexota</taxon>
        <taxon>Chloroflexia</taxon>
        <taxon>Chloroflexales</taxon>
        <taxon>Chloroflexineae</taxon>
        <taxon>Oscillochloridaceae</taxon>
        <taxon>Oscillochloris</taxon>
    </lineage>
</organism>
<dbReference type="Pfam" id="PF13231">
    <property type="entry name" value="PMT_2"/>
    <property type="match status" value="1"/>
</dbReference>
<keyword evidence="2" id="KW-1003">Cell membrane</keyword>
<feature type="signal peptide" evidence="9">
    <location>
        <begin position="1"/>
        <end position="23"/>
    </location>
</feature>
<feature type="transmembrane region" description="Helical" evidence="8">
    <location>
        <begin position="671"/>
        <end position="690"/>
    </location>
</feature>
<keyword evidence="4" id="KW-0808">Transferase</keyword>
<evidence type="ECO:0000313" key="12">
    <source>
        <dbReference type="Proteomes" id="UP000054010"/>
    </source>
</evidence>
<feature type="chain" id="PRO_5003146932" description="Glycosyltransferase RgtA/B/C/D-like domain-containing protein" evidence="9">
    <location>
        <begin position="24"/>
        <end position="807"/>
    </location>
</feature>
<feature type="transmembrane region" description="Helical" evidence="8">
    <location>
        <begin position="190"/>
        <end position="208"/>
    </location>
</feature>